<organism evidence="3 4">
    <name type="scientific">Stakelama flava</name>
    <dbReference type="NCBI Taxonomy" id="2860338"/>
    <lineage>
        <taxon>Bacteria</taxon>
        <taxon>Pseudomonadati</taxon>
        <taxon>Pseudomonadota</taxon>
        <taxon>Alphaproteobacteria</taxon>
        <taxon>Sphingomonadales</taxon>
        <taxon>Sphingomonadaceae</taxon>
        <taxon>Stakelama</taxon>
    </lineage>
</organism>
<gene>
    <name evidence="3" type="ORF">KY084_16165</name>
</gene>
<dbReference type="PANTHER" id="PTHR48079">
    <property type="entry name" value="PROTEIN YEEZ"/>
    <property type="match status" value="1"/>
</dbReference>
<dbReference type="Pfam" id="PF01370">
    <property type="entry name" value="Epimerase"/>
    <property type="match status" value="1"/>
</dbReference>
<dbReference type="Proteomes" id="UP001197214">
    <property type="component" value="Unassembled WGS sequence"/>
</dbReference>
<dbReference type="InterPro" id="IPR001509">
    <property type="entry name" value="Epimerase_deHydtase"/>
</dbReference>
<keyword evidence="4" id="KW-1185">Reference proteome</keyword>
<accession>A0ABS6XQA0</accession>
<dbReference type="RefSeq" id="WP_219239485.1">
    <property type="nucleotide sequence ID" value="NZ_JAHWZX010000028.1"/>
</dbReference>
<reference evidence="3 4" key="1">
    <citation type="submission" date="2021-07" db="EMBL/GenBank/DDBJ databases">
        <title>Stakelama flava sp. nov., a novel endophytic bacterium isolated from branch of Kandelia candel.</title>
        <authorList>
            <person name="Tuo L."/>
        </authorList>
    </citation>
    <scope>NUCLEOTIDE SEQUENCE [LARGE SCALE GENOMIC DNA]</scope>
    <source>
        <strain evidence="3 4">CBK3Z-3</strain>
    </source>
</reference>
<proteinExistence type="predicted"/>
<evidence type="ECO:0000259" key="2">
    <source>
        <dbReference type="Pfam" id="PF01370"/>
    </source>
</evidence>
<name>A0ABS6XQA0_9SPHN</name>
<comment type="caution">
    <text evidence="3">The sequence shown here is derived from an EMBL/GenBank/DDBJ whole genome shotgun (WGS) entry which is preliminary data.</text>
</comment>
<dbReference type="InterPro" id="IPR051783">
    <property type="entry name" value="NAD(P)-dependent_oxidoreduct"/>
</dbReference>
<feature type="domain" description="NAD-dependent epimerase/dehydratase" evidence="2">
    <location>
        <begin position="3"/>
        <end position="214"/>
    </location>
</feature>
<sequence length="273" mass="29011">MTILVTGATGLVGTRLLPRLMAAGHDCRALVRAGKPAPQGASAASGDLLDPSTLPAALEGVSAVIHLASVFRTQDQDLIWRSNLDATRNLVTAVQDHASDARLILASTGRVYESQEPRQRPAKEDDPLDPTPAYPASKVAAEQVVRDSGLNWAIIRFPFVYGDGDGHLEAIPAHAAAILRHPASRMSTIHHRDIANAMTLALDGAMDRRVVNIADDVPVSMLELCALAGGTLEDSAEPLNDPWAGQCDTSLARSLGFKATVRTIYQAAQEGLF</sequence>
<protein>
    <submittedName>
        <fullName evidence="3">NAD(P)-dependent oxidoreductase</fullName>
    </submittedName>
</protein>
<dbReference type="EMBL" id="JAHWZX010000028">
    <property type="protein sequence ID" value="MBW4332384.1"/>
    <property type="molecule type" value="Genomic_DNA"/>
</dbReference>
<evidence type="ECO:0000313" key="3">
    <source>
        <dbReference type="EMBL" id="MBW4332384.1"/>
    </source>
</evidence>
<evidence type="ECO:0000256" key="1">
    <source>
        <dbReference type="SAM" id="MobiDB-lite"/>
    </source>
</evidence>
<dbReference type="PANTHER" id="PTHR48079:SF6">
    <property type="entry name" value="NAD(P)-BINDING DOMAIN-CONTAINING PROTEIN-RELATED"/>
    <property type="match status" value="1"/>
</dbReference>
<feature type="compositionally biased region" description="Basic and acidic residues" evidence="1">
    <location>
        <begin position="113"/>
        <end position="125"/>
    </location>
</feature>
<feature type="region of interest" description="Disordered" evidence="1">
    <location>
        <begin position="110"/>
        <end position="135"/>
    </location>
</feature>
<evidence type="ECO:0000313" key="4">
    <source>
        <dbReference type="Proteomes" id="UP001197214"/>
    </source>
</evidence>